<feature type="region of interest" description="Disordered" evidence="1">
    <location>
        <begin position="24"/>
        <end position="49"/>
    </location>
</feature>
<gene>
    <name evidence="2" type="ORF">SERLADRAFT_442169</name>
</gene>
<name>F8P8Q2_SERL9</name>
<dbReference type="GeneID" id="18815673"/>
<dbReference type="Proteomes" id="UP000008064">
    <property type="component" value="Unassembled WGS sequence"/>
</dbReference>
<evidence type="ECO:0000313" key="2">
    <source>
        <dbReference type="EMBL" id="EGO20808.1"/>
    </source>
</evidence>
<dbReference type="AlphaFoldDB" id="F8P8Q2"/>
<sequence>MDNVQYSSDIDQLEIERSNYVPDGKNLNISGVTDMEDDEDEHSSAEQEATIPLQTLGVVNASGSDIQENGLLAHALANVSKDLKKGGYSIRGLLFVNEYPWTDEEGMNYEG</sequence>
<accession>F8P8Q2</accession>
<dbReference type="OrthoDB" id="3257061at2759"/>
<evidence type="ECO:0000256" key="1">
    <source>
        <dbReference type="SAM" id="MobiDB-lite"/>
    </source>
</evidence>
<dbReference type="EMBL" id="GL945440">
    <property type="protein sequence ID" value="EGO20808.1"/>
    <property type="molecule type" value="Genomic_DNA"/>
</dbReference>
<dbReference type="KEGG" id="sla:SERLADRAFT_442169"/>
<reference evidence="2" key="1">
    <citation type="submission" date="2011-04" db="EMBL/GenBank/DDBJ databases">
        <title>Evolution of plant cell wall degrading machinery underlies the functional diversity of forest fungi.</title>
        <authorList>
            <consortium name="US DOE Joint Genome Institute (JGI-PGF)"/>
            <person name="Eastwood D.C."/>
            <person name="Floudas D."/>
            <person name="Binder M."/>
            <person name="Majcherczyk A."/>
            <person name="Schneider P."/>
            <person name="Aerts A."/>
            <person name="Asiegbu F.O."/>
            <person name="Baker S.E."/>
            <person name="Barry K."/>
            <person name="Bendiksby M."/>
            <person name="Blumentritt M."/>
            <person name="Coutinho P.M."/>
            <person name="Cullen D."/>
            <person name="Cullen D."/>
            <person name="Gathman A."/>
            <person name="Goodell B."/>
            <person name="Henrissat B."/>
            <person name="Ihrmark K."/>
            <person name="Kauserud H."/>
            <person name="Kohler A."/>
            <person name="LaButti K."/>
            <person name="Lapidus A."/>
            <person name="Lavin J.L."/>
            <person name="Lee Y.-H."/>
            <person name="Lindquist E."/>
            <person name="Lilly W."/>
            <person name="Lucas S."/>
            <person name="Morin E."/>
            <person name="Murat C."/>
            <person name="Oguiza J.A."/>
            <person name="Park J."/>
            <person name="Pisabarro A.G."/>
            <person name="Riley R."/>
            <person name="Rosling A."/>
            <person name="Salamov A."/>
            <person name="Schmidt O."/>
            <person name="Schmutz J."/>
            <person name="Skrede I."/>
            <person name="Stenlid J."/>
            <person name="Wiebenga A."/>
            <person name="Xie X."/>
            <person name="Kues U."/>
            <person name="Hibbett D.S."/>
            <person name="Hoffmeister D."/>
            <person name="Hogberg N."/>
            <person name="Martin F."/>
            <person name="Grigoriev I.V."/>
            <person name="Watkinson S.C."/>
        </authorList>
    </citation>
    <scope>NUCLEOTIDE SEQUENCE</scope>
    <source>
        <strain evidence="2">S7.9</strain>
    </source>
</reference>
<proteinExistence type="predicted"/>
<protein>
    <submittedName>
        <fullName evidence="2">Uncharacterized protein</fullName>
    </submittedName>
</protein>
<dbReference type="HOGENOM" id="CLU_2159956_0_0_1"/>
<organism>
    <name type="scientific">Serpula lacrymans var. lacrymans (strain S7.9)</name>
    <name type="common">Dry rot fungus</name>
    <dbReference type="NCBI Taxonomy" id="578457"/>
    <lineage>
        <taxon>Eukaryota</taxon>
        <taxon>Fungi</taxon>
        <taxon>Dikarya</taxon>
        <taxon>Basidiomycota</taxon>
        <taxon>Agaricomycotina</taxon>
        <taxon>Agaricomycetes</taxon>
        <taxon>Agaricomycetidae</taxon>
        <taxon>Boletales</taxon>
        <taxon>Coniophorineae</taxon>
        <taxon>Serpulaceae</taxon>
        <taxon>Serpula</taxon>
    </lineage>
</organism>
<dbReference type="RefSeq" id="XP_007322774.1">
    <property type="nucleotide sequence ID" value="XM_007322712.1"/>
</dbReference>